<feature type="compositionally biased region" description="Low complexity" evidence="1">
    <location>
        <begin position="90"/>
        <end position="101"/>
    </location>
</feature>
<feature type="region of interest" description="Disordered" evidence="1">
    <location>
        <begin position="1"/>
        <end position="24"/>
    </location>
</feature>
<name>A0AAD3RKN8_LATJO</name>
<organism evidence="2 3">
    <name type="scientific">Lates japonicus</name>
    <name type="common">Japanese lates</name>
    <dbReference type="NCBI Taxonomy" id="270547"/>
    <lineage>
        <taxon>Eukaryota</taxon>
        <taxon>Metazoa</taxon>
        <taxon>Chordata</taxon>
        <taxon>Craniata</taxon>
        <taxon>Vertebrata</taxon>
        <taxon>Euteleostomi</taxon>
        <taxon>Actinopterygii</taxon>
        <taxon>Neopterygii</taxon>
        <taxon>Teleostei</taxon>
        <taxon>Neoteleostei</taxon>
        <taxon>Acanthomorphata</taxon>
        <taxon>Carangaria</taxon>
        <taxon>Carangaria incertae sedis</taxon>
        <taxon>Centropomidae</taxon>
        <taxon>Lates</taxon>
    </lineage>
</organism>
<accession>A0AAD3RKN8</accession>
<evidence type="ECO:0000313" key="2">
    <source>
        <dbReference type="EMBL" id="GLD72648.1"/>
    </source>
</evidence>
<dbReference type="GO" id="GO:0016301">
    <property type="term" value="F:kinase activity"/>
    <property type="evidence" value="ECO:0007669"/>
    <property type="project" value="UniProtKB-KW"/>
</dbReference>
<reference evidence="2" key="1">
    <citation type="submission" date="2022-08" db="EMBL/GenBank/DDBJ databases">
        <title>Genome sequencing of akame (Lates japonicus).</title>
        <authorList>
            <person name="Hashiguchi Y."/>
            <person name="Takahashi H."/>
        </authorList>
    </citation>
    <scope>NUCLEOTIDE SEQUENCE</scope>
    <source>
        <strain evidence="2">Kochi</strain>
    </source>
</reference>
<keyword evidence="3" id="KW-1185">Reference proteome</keyword>
<keyword evidence="2" id="KW-0808">Transferase</keyword>
<sequence>MSGRPRTTSFAESCKPVPQPSAFGSMKVSSKYTTVILVVTFPYMHKAQLAGVEWHAHTSTHTPLCLGVRAHRCAVMHRPGAGQPGRGVLAGRAGQCRARGR</sequence>
<dbReference type="AlphaFoldDB" id="A0AAD3RKN8"/>
<protein>
    <submittedName>
        <fullName evidence="2">Glycogen synthase kinase-3 beta isoform X2</fullName>
    </submittedName>
</protein>
<evidence type="ECO:0000256" key="1">
    <source>
        <dbReference type="SAM" id="MobiDB-lite"/>
    </source>
</evidence>
<comment type="caution">
    <text evidence="2">The sequence shown here is derived from an EMBL/GenBank/DDBJ whole genome shotgun (WGS) entry which is preliminary data.</text>
</comment>
<evidence type="ECO:0000313" key="3">
    <source>
        <dbReference type="Proteomes" id="UP001279410"/>
    </source>
</evidence>
<keyword evidence="2" id="KW-0418">Kinase</keyword>
<feature type="compositionally biased region" description="Polar residues" evidence="1">
    <location>
        <begin position="1"/>
        <end position="11"/>
    </location>
</feature>
<proteinExistence type="predicted"/>
<feature type="region of interest" description="Disordered" evidence="1">
    <location>
        <begin position="79"/>
        <end position="101"/>
    </location>
</feature>
<dbReference type="Proteomes" id="UP001279410">
    <property type="component" value="Unassembled WGS sequence"/>
</dbReference>
<dbReference type="EMBL" id="BRZM01001141">
    <property type="protein sequence ID" value="GLD72648.1"/>
    <property type="molecule type" value="Genomic_DNA"/>
</dbReference>
<gene>
    <name evidence="2" type="ORF">AKAME5_002397300</name>
</gene>